<reference evidence="1" key="3">
    <citation type="submission" date="2020-12" db="UniProtKB">
        <authorList>
            <consortium name="EnsemblPlants"/>
        </authorList>
    </citation>
    <scope>IDENTIFICATION</scope>
</reference>
<keyword evidence="2" id="KW-1185">Reference proteome</keyword>
<name>A0A7I4DZD0_PHYPA</name>
<evidence type="ECO:0008006" key="3">
    <source>
        <dbReference type="Google" id="ProtNLM"/>
    </source>
</evidence>
<organism evidence="1 2">
    <name type="scientific">Physcomitrium patens</name>
    <name type="common">Spreading-leaved earth moss</name>
    <name type="synonym">Physcomitrella patens</name>
    <dbReference type="NCBI Taxonomy" id="3218"/>
    <lineage>
        <taxon>Eukaryota</taxon>
        <taxon>Viridiplantae</taxon>
        <taxon>Streptophyta</taxon>
        <taxon>Embryophyta</taxon>
        <taxon>Bryophyta</taxon>
        <taxon>Bryophytina</taxon>
        <taxon>Bryopsida</taxon>
        <taxon>Funariidae</taxon>
        <taxon>Funariales</taxon>
        <taxon>Funariaceae</taxon>
        <taxon>Physcomitrium</taxon>
    </lineage>
</organism>
<dbReference type="PANTHER" id="PTHR43327">
    <property type="entry name" value="STOMATIN-LIKE PROTEIN 2, MITOCHONDRIAL"/>
    <property type="match status" value="1"/>
</dbReference>
<dbReference type="Proteomes" id="UP000006727">
    <property type="component" value="Chromosome 6"/>
</dbReference>
<evidence type="ECO:0000313" key="1">
    <source>
        <dbReference type="EnsemblPlants" id="Pp3c6_19850V3.2"/>
    </source>
</evidence>
<reference evidence="1 2" key="2">
    <citation type="journal article" date="2018" name="Plant J.">
        <title>The Physcomitrella patens chromosome-scale assembly reveals moss genome structure and evolution.</title>
        <authorList>
            <person name="Lang D."/>
            <person name="Ullrich K.K."/>
            <person name="Murat F."/>
            <person name="Fuchs J."/>
            <person name="Jenkins J."/>
            <person name="Haas F.B."/>
            <person name="Piednoel M."/>
            <person name="Gundlach H."/>
            <person name="Van Bel M."/>
            <person name="Meyberg R."/>
            <person name="Vives C."/>
            <person name="Morata J."/>
            <person name="Symeonidi A."/>
            <person name="Hiss M."/>
            <person name="Muchero W."/>
            <person name="Kamisugi Y."/>
            <person name="Saleh O."/>
            <person name="Blanc G."/>
            <person name="Decker E.L."/>
            <person name="van Gessel N."/>
            <person name="Grimwood J."/>
            <person name="Hayes R.D."/>
            <person name="Graham S.W."/>
            <person name="Gunter L.E."/>
            <person name="McDaniel S.F."/>
            <person name="Hoernstein S.N.W."/>
            <person name="Larsson A."/>
            <person name="Li F.W."/>
            <person name="Perroud P.F."/>
            <person name="Phillips J."/>
            <person name="Ranjan P."/>
            <person name="Rokshar D.S."/>
            <person name="Rothfels C.J."/>
            <person name="Schneider L."/>
            <person name="Shu S."/>
            <person name="Stevenson D.W."/>
            <person name="Thummler F."/>
            <person name="Tillich M."/>
            <person name="Villarreal Aguilar J.C."/>
            <person name="Widiez T."/>
            <person name="Wong G.K."/>
            <person name="Wymore A."/>
            <person name="Zhang Y."/>
            <person name="Zimmer A.D."/>
            <person name="Quatrano R.S."/>
            <person name="Mayer K.F.X."/>
            <person name="Goodstein D."/>
            <person name="Casacuberta J.M."/>
            <person name="Vandepoele K."/>
            <person name="Reski R."/>
            <person name="Cuming A.C."/>
            <person name="Tuskan G.A."/>
            <person name="Maumus F."/>
            <person name="Salse J."/>
            <person name="Schmutz J."/>
            <person name="Rensing S.A."/>
        </authorList>
    </citation>
    <scope>NUCLEOTIDE SEQUENCE [LARGE SCALE GENOMIC DNA]</scope>
    <source>
        <strain evidence="1 2">cv. Gransden 2004</strain>
    </source>
</reference>
<sequence>MLLDNVFEQKNIIAQTVSKELEKASHEFVHVKKAEGEEEVKYLFGLGISRQLQAITAVLRESVLELSNSIPGTTSKDIMDLNTTVFLPLEPGHVEDITQQNRDGIMPGNATGKG</sequence>
<dbReference type="AlphaFoldDB" id="A0A7I4DZD0"/>
<dbReference type="EMBL" id="ABEU02000006">
    <property type="status" value="NOT_ANNOTATED_CDS"/>
    <property type="molecule type" value="Genomic_DNA"/>
</dbReference>
<protein>
    <recommendedName>
        <fullName evidence="3">Flotillin-like</fullName>
    </recommendedName>
</protein>
<accession>A0A7I4DZD0</accession>
<dbReference type="PANTHER" id="PTHR43327:SF11">
    <property type="entry name" value="HYPERSENSITIVE-INDUCED RESPONSE PROTEIN 4"/>
    <property type="match status" value="1"/>
</dbReference>
<reference evidence="1 2" key="1">
    <citation type="journal article" date="2008" name="Science">
        <title>The Physcomitrella genome reveals evolutionary insights into the conquest of land by plants.</title>
        <authorList>
            <person name="Rensing S."/>
            <person name="Lang D."/>
            <person name="Zimmer A."/>
            <person name="Terry A."/>
            <person name="Salamov A."/>
            <person name="Shapiro H."/>
            <person name="Nishiyama T."/>
            <person name="Perroud P.-F."/>
            <person name="Lindquist E."/>
            <person name="Kamisugi Y."/>
            <person name="Tanahashi T."/>
            <person name="Sakakibara K."/>
            <person name="Fujita T."/>
            <person name="Oishi K."/>
            <person name="Shin-I T."/>
            <person name="Kuroki Y."/>
            <person name="Toyoda A."/>
            <person name="Suzuki Y."/>
            <person name="Hashimoto A."/>
            <person name="Yamaguchi K."/>
            <person name="Sugano A."/>
            <person name="Kohara Y."/>
            <person name="Fujiyama A."/>
            <person name="Anterola A."/>
            <person name="Aoki S."/>
            <person name="Ashton N."/>
            <person name="Barbazuk W.B."/>
            <person name="Barker E."/>
            <person name="Bennetzen J."/>
            <person name="Bezanilla M."/>
            <person name="Blankenship R."/>
            <person name="Cho S.H."/>
            <person name="Dutcher S."/>
            <person name="Estelle M."/>
            <person name="Fawcett J.A."/>
            <person name="Gundlach H."/>
            <person name="Hanada K."/>
            <person name="Heyl A."/>
            <person name="Hicks K.A."/>
            <person name="Hugh J."/>
            <person name="Lohr M."/>
            <person name="Mayer K."/>
            <person name="Melkozernov A."/>
            <person name="Murata T."/>
            <person name="Nelson D."/>
            <person name="Pils B."/>
            <person name="Prigge M."/>
            <person name="Reiss B."/>
            <person name="Renner T."/>
            <person name="Rombauts S."/>
            <person name="Rushton P."/>
            <person name="Sanderfoot A."/>
            <person name="Schween G."/>
            <person name="Shiu S.-H."/>
            <person name="Stueber K."/>
            <person name="Theodoulou F.L."/>
            <person name="Tu H."/>
            <person name="Van de Peer Y."/>
            <person name="Verrier P.J."/>
            <person name="Waters E."/>
            <person name="Wood A."/>
            <person name="Yang L."/>
            <person name="Cove D."/>
            <person name="Cuming A."/>
            <person name="Hasebe M."/>
            <person name="Lucas S."/>
            <person name="Mishler D.B."/>
            <person name="Reski R."/>
            <person name="Grigoriev I."/>
            <person name="Quatrano R.S."/>
            <person name="Boore J.L."/>
        </authorList>
    </citation>
    <scope>NUCLEOTIDE SEQUENCE [LARGE SCALE GENOMIC DNA]</scope>
    <source>
        <strain evidence="1 2">cv. Gransden 2004</strain>
    </source>
</reference>
<dbReference type="EnsemblPlants" id="Pp3c6_19850V3.2">
    <property type="protein sequence ID" value="Pp3c6_19850V3.2"/>
    <property type="gene ID" value="Pp3c6_19850"/>
</dbReference>
<evidence type="ECO:0000313" key="2">
    <source>
        <dbReference type="Proteomes" id="UP000006727"/>
    </source>
</evidence>
<dbReference type="Gramene" id="Pp3c6_19850V3.2">
    <property type="protein sequence ID" value="Pp3c6_19850V3.2"/>
    <property type="gene ID" value="Pp3c6_19850"/>
</dbReference>
<dbReference type="InterPro" id="IPR050710">
    <property type="entry name" value="Band7/mec-2_domain"/>
</dbReference>
<proteinExistence type="predicted"/>